<evidence type="ECO:0000256" key="1">
    <source>
        <dbReference type="SAM" id="MobiDB-lite"/>
    </source>
</evidence>
<dbReference type="SUPFAM" id="SSF57414">
    <property type="entry name" value="Hairpin loop containing domain-like"/>
    <property type="match status" value="1"/>
</dbReference>
<feature type="compositionally biased region" description="Polar residues" evidence="1">
    <location>
        <begin position="16"/>
        <end position="39"/>
    </location>
</feature>
<evidence type="ECO:0000259" key="2">
    <source>
        <dbReference type="Pfam" id="PF00024"/>
    </source>
</evidence>
<dbReference type="Gene3D" id="3.50.4.10">
    <property type="entry name" value="Hepatocyte Growth Factor"/>
    <property type="match status" value="1"/>
</dbReference>
<proteinExistence type="predicted"/>
<dbReference type="Proteomes" id="UP001497623">
    <property type="component" value="Unassembled WGS sequence"/>
</dbReference>
<evidence type="ECO:0000313" key="3">
    <source>
        <dbReference type="EMBL" id="CAL4248425.1"/>
    </source>
</evidence>
<dbReference type="EMBL" id="CAXKWB010152657">
    <property type="protein sequence ID" value="CAL4248425.1"/>
    <property type="molecule type" value="Genomic_DNA"/>
</dbReference>
<feature type="non-terminal residue" evidence="3">
    <location>
        <position position="1"/>
    </location>
</feature>
<name>A0AAV2SVL2_MEGNR</name>
<organism evidence="3 4">
    <name type="scientific">Meganyctiphanes norvegica</name>
    <name type="common">Northern krill</name>
    <name type="synonym">Thysanopoda norvegica</name>
    <dbReference type="NCBI Taxonomy" id="48144"/>
    <lineage>
        <taxon>Eukaryota</taxon>
        <taxon>Metazoa</taxon>
        <taxon>Ecdysozoa</taxon>
        <taxon>Arthropoda</taxon>
        <taxon>Crustacea</taxon>
        <taxon>Multicrustacea</taxon>
        <taxon>Malacostraca</taxon>
        <taxon>Eumalacostraca</taxon>
        <taxon>Eucarida</taxon>
        <taxon>Euphausiacea</taxon>
        <taxon>Euphausiidae</taxon>
        <taxon>Meganyctiphanes</taxon>
    </lineage>
</organism>
<sequence length="120" mass="13097">GAQVNDVSFGDEDKNSNAVNNRTISNDVSAPNTVPSRTNQPVWTDVANACIIGKNDKFFQEVPNIEGCKAHCQAQDGCNSVEYNSGTGNCVLSKSDSRSPNYRKPCPENADNVWKYLEII</sequence>
<dbReference type="InterPro" id="IPR003609">
    <property type="entry name" value="Pan_app"/>
</dbReference>
<keyword evidence="4" id="KW-1185">Reference proteome</keyword>
<accession>A0AAV2SVL2</accession>
<reference evidence="3 4" key="1">
    <citation type="submission" date="2024-05" db="EMBL/GenBank/DDBJ databases">
        <authorList>
            <person name="Wallberg A."/>
        </authorList>
    </citation>
    <scope>NUCLEOTIDE SEQUENCE [LARGE SCALE GENOMIC DNA]</scope>
</reference>
<comment type="caution">
    <text evidence="3">The sequence shown here is derived from an EMBL/GenBank/DDBJ whole genome shotgun (WGS) entry which is preliminary data.</text>
</comment>
<gene>
    <name evidence="3" type="ORF">MNOR_LOCUS41437</name>
</gene>
<dbReference type="Pfam" id="PF00024">
    <property type="entry name" value="PAN_1"/>
    <property type="match status" value="1"/>
</dbReference>
<protein>
    <recommendedName>
        <fullName evidence="2">Apple domain-containing protein</fullName>
    </recommendedName>
</protein>
<dbReference type="AlphaFoldDB" id="A0AAV2SVL2"/>
<feature type="non-terminal residue" evidence="3">
    <location>
        <position position="120"/>
    </location>
</feature>
<feature type="domain" description="Apple" evidence="2">
    <location>
        <begin position="46"/>
        <end position="103"/>
    </location>
</feature>
<feature type="region of interest" description="Disordered" evidence="1">
    <location>
        <begin position="1"/>
        <end position="39"/>
    </location>
</feature>
<evidence type="ECO:0000313" key="4">
    <source>
        <dbReference type="Proteomes" id="UP001497623"/>
    </source>
</evidence>